<protein>
    <submittedName>
        <fullName evidence="1">Uncharacterized protein</fullName>
    </submittedName>
</protein>
<sequence length="166" mass="19054">MTYTSPYRSEGRARIYRAPEPIASILGRSVFLSGSLEPGGGERWHLEMIRRLNHLPVTIFDPWRDDWDSSWVERKSDERFATQTRWELANLRRADVVVVYLAPGSEAVVSLLEFGLSAKEKKVVVCCPDGFYRKGNVEIVCEEQHIPIVHDFDDLVQTVIHELTKP</sequence>
<dbReference type="Proteomes" id="UP000313359">
    <property type="component" value="Unassembled WGS sequence"/>
</dbReference>
<dbReference type="Gene3D" id="3.40.50.450">
    <property type="match status" value="1"/>
</dbReference>
<keyword evidence="2" id="KW-1185">Reference proteome</keyword>
<dbReference type="OrthoDB" id="2893324at2759"/>
<reference evidence="1" key="1">
    <citation type="journal article" date="2018" name="Genome Biol. Evol.">
        <title>Genomics and development of Lentinus tigrinus, a white-rot wood-decaying mushroom with dimorphic fruiting bodies.</title>
        <authorList>
            <person name="Wu B."/>
            <person name="Xu Z."/>
            <person name="Knudson A."/>
            <person name="Carlson A."/>
            <person name="Chen N."/>
            <person name="Kovaka S."/>
            <person name="LaButti K."/>
            <person name="Lipzen A."/>
            <person name="Pennachio C."/>
            <person name="Riley R."/>
            <person name="Schakwitz W."/>
            <person name="Umezawa K."/>
            <person name="Ohm R.A."/>
            <person name="Grigoriev I.V."/>
            <person name="Nagy L.G."/>
            <person name="Gibbons J."/>
            <person name="Hibbett D."/>
        </authorList>
    </citation>
    <scope>NUCLEOTIDE SEQUENCE [LARGE SCALE GENOMIC DNA]</scope>
    <source>
        <strain evidence="1">ALCF2SS1-6</strain>
    </source>
</reference>
<dbReference type="EMBL" id="ML122254">
    <property type="protein sequence ID" value="RPD64191.1"/>
    <property type="molecule type" value="Genomic_DNA"/>
</dbReference>
<evidence type="ECO:0000313" key="2">
    <source>
        <dbReference type="Proteomes" id="UP000313359"/>
    </source>
</evidence>
<evidence type="ECO:0000313" key="1">
    <source>
        <dbReference type="EMBL" id="RPD64191.1"/>
    </source>
</evidence>
<name>A0A5C2SKL8_9APHY</name>
<gene>
    <name evidence="1" type="ORF">L227DRAFT_571762</name>
</gene>
<dbReference type="AlphaFoldDB" id="A0A5C2SKL8"/>
<proteinExistence type="predicted"/>
<dbReference type="InterPro" id="IPR039470">
    <property type="entry name" value="Nuc_deoxyri_tr2"/>
</dbReference>
<accession>A0A5C2SKL8</accession>
<organism evidence="1 2">
    <name type="scientific">Lentinus tigrinus ALCF2SS1-6</name>
    <dbReference type="NCBI Taxonomy" id="1328759"/>
    <lineage>
        <taxon>Eukaryota</taxon>
        <taxon>Fungi</taxon>
        <taxon>Dikarya</taxon>
        <taxon>Basidiomycota</taxon>
        <taxon>Agaricomycotina</taxon>
        <taxon>Agaricomycetes</taxon>
        <taxon>Polyporales</taxon>
        <taxon>Polyporaceae</taxon>
        <taxon>Lentinus</taxon>
    </lineage>
</organism>
<dbReference type="Pfam" id="PF15891">
    <property type="entry name" value="Nuc_deoxyri_tr2"/>
    <property type="match status" value="1"/>
</dbReference>